<protein>
    <submittedName>
        <fullName evidence="3">MBL fold metallo-hydrolase</fullName>
    </submittedName>
</protein>
<evidence type="ECO:0000259" key="2">
    <source>
        <dbReference type="SMART" id="SM00849"/>
    </source>
</evidence>
<dbReference type="PANTHER" id="PTHR30619">
    <property type="entry name" value="DNA INTERNALIZATION/COMPETENCE PROTEIN COMEC/REC2"/>
    <property type="match status" value="1"/>
</dbReference>
<evidence type="ECO:0000313" key="4">
    <source>
        <dbReference type="Proteomes" id="UP000576550"/>
    </source>
</evidence>
<dbReference type="InterPro" id="IPR036866">
    <property type="entry name" value="RibonucZ/Hydroxyglut_hydro"/>
</dbReference>
<dbReference type="Pfam" id="PF00753">
    <property type="entry name" value="Lactamase_B"/>
    <property type="match status" value="1"/>
</dbReference>
<evidence type="ECO:0000256" key="1">
    <source>
        <dbReference type="SAM" id="Phobius"/>
    </source>
</evidence>
<name>A0A832QDR7_9BACT</name>
<evidence type="ECO:0000313" key="3">
    <source>
        <dbReference type="EMBL" id="HHX99518.1"/>
    </source>
</evidence>
<feature type="transmembrane region" description="Helical" evidence="1">
    <location>
        <begin position="15"/>
        <end position="35"/>
    </location>
</feature>
<reference evidence="3 4" key="1">
    <citation type="journal article" date="2020" name="Biotechnol. Biofuels">
        <title>New insights from the biogas microbiome by comprehensive genome-resolved metagenomics of nearly 1600 species originating from multiple anaerobic digesters.</title>
        <authorList>
            <person name="Campanaro S."/>
            <person name="Treu L."/>
            <person name="Rodriguez-R L.M."/>
            <person name="Kovalovszki A."/>
            <person name="Ziels R.M."/>
            <person name="Maus I."/>
            <person name="Zhu X."/>
            <person name="Kougias P.G."/>
            <person name="Basile A."/>
            <person name="Luo G."/>
            <person name="Schluter A."/>
            <person name="Konstantinidis K.T."/>
            <person name="Angelidaki I."/>
        </authorList>
    </citation>
    <scope>NUCLEOTIDE SEQUENCE [LARGE SCALE GENOMIC DNA]</scope>
    <source>
        <strain evidence="3">AS05jafATM_89</strain>
    </source>
</reference>
<accession>A0A832QDR7</accession>
<keyword evidence="1" id="KW-0812">Transmembrane</keyword>
<dbReference type="InterPro" id="IPR052159">
    <property type="entry name" value="Competence_DNA_uptake"/>
</dbReference>
<dbReference type="InterPro" id="IPR035681">
    <property type="entry name" value="ComA-like_MBL"/>
</dbReference>
<dbReference type="SMART" id="SM00849">
    <property type="entry name" value="Lactamase_B"/>
    <property type="match status" value="1"/>
</dbReference>
<dbReference type="EMBL" id="DUTP01000004">
    <property type="protein sequence ID" value="HHX99518.1"/>
    <property type="molecule type" value="Genomic_DNA"/>
</dbReference>
<keyword evidence="1" id="KW-0472">Membrane</keyword>
<dbReference type="CDD" id="cd07731">
    <property type="entry name" value="ComA-like_MBL-fold"/>
    <property type="match status" value="1"/>
</dbReference>
<comment type="caution">
    <text evidence="3">The sequence shown here is derived from an EMBL/GenBank/DDBJ whole genome shotgun (WGS) entry which is preliminary data.</text>
</comment>
<dbReference type="Gene3D" id="3.60.15.10">
    <property type="entry name" value="Ribonuclease Z/Hydroxyacylglutathione hydrolase-like"/>
    <property type="match status" value="1"/>
</dbReference>
<keyword evidence="1" id="KW-1133">Transmembrane helix</keyword>
<organism evidence="3 4">
    <name type="scientific">Candidatus Dojkabacteria bacterium</name>
    <dbReference type="NCBI Taxonomy" id="2099670"/>
    <lineage>
        <taxon>Bacteria</taxon>
        <taxon>Candidatus Dojkabacteria</taxon>
    </lineage>
</organism>
<dbReference type="AlphaFoldDB" id="A0A832QDR7"/>
<sequence length="280" mass="32018">MKNTTTTLKILKELLFRNILNILFFLLAIFFVVILKKTEIGQVEVIFLNVGQGDAILIQQGNYQILVDGGADDTVLYELAKYLPWYDKTIEKVVLTHPHADHINGLLLVLKNYTVGEVYYNPVEYPNLAYEYLKDTYNDILVEIKSGDVLEYEDIYGVALYPFEGEKIQEKNVNNSSVVMLFVLNGYKVLLMGDAEAELEEKLLDYTFLEGIDILKAGHHCSRTSSSISFLSFTQPTVAVCMCGIGNSLGHPHYETLEKFEKMNVQYFVTYRDGNIRFRF</sequence>
<dbReference type="Proteomes" id="UP000576550">
    <property type="component" value="Unassembled WGS sequence"/>
</dbReference>
<feature type="domain" description="Metallo-beta-lactamase" evidence="2">
    <location>
        <begin position="52"/>
        <end position="245"/>
    </location>
</feature>
<keyword evidence="3" id="KW-0378">Hydrolase</keyword>
<proteinExistence type="predicted"/>
<gene>
    <name evidence="3" type="ORF">GX533_02465</name>
</gene>
<dbReference type="GO" id="GO:0016787">
    <property type="term" value="F:hydrolase activity"/>
    <property type="evidence" value="ECO:0007669"/>
    <property type="project" value="UniProtKB-KW"/>
</dbReference>
<dbReference type="SUPFAM" id="SSF56281">
    <property type="entry name" value="Metallo-hydrolase/oxidoreductase"/>
    <property type="match status" value="1"/>
</dbReference>
<dbReference type="PANTHER" id="PTHR30619:SF1">
    <property type="entry name" value="RECOMBINATION PROTEIN 2"/>
    <property type="match status" value="1"/>
</dbReference>
<dbReference type="InterPro" id="IPR001279">
    <property type="entry name" value="Metallo-B-lactamas"/>
</dbReference>